<dbReference type="Proteomes" id="UP000204476">
    <property type="component" value="Genome"/>
</dbReference>
<organism evidence="1 2">
    <name type="scientific">Gordonia phage GTE8</name>
    <dbReference type="NCBI Taxonomy" id="1647475"/>
    <lineage>
        <taxon>Viruses</taxon>
        <taxon>Duplodnaviria</taxon>
        <taxon>Heunggongvirae</taxon>
        <taxon>Uroviricota</taxon>
        <taxon>Caudoviricetes</taxon>
        <taxon>Zierdtviridae</taxon>
        <taxon>Emilbogenvirinae</taxon>
        <taxon>Foxborovirus</taxon>
        <taxon>Foxborovirus GTE8</taxon>
    </lineage>
</organism>
<dbReference type="EMBL" id="KR053201">
    <property type="protein sequence ID" value="AKJ72435.1"/>
    <property type="molecule type" value="Genomic_DNA"/>
</dbReference>
<sequence>MSDMTITDEELAGLLKPLNDLPAEQRPAIYARLLFEQKRRQTYHRYGEPVFHFLMSGIPGTSPDVRNRFAKFLLDGEDMAEVRDAILRWYQQQEQRGLVR</sequence>
<accession>A0A0K0N6I9</accession>
<evidence type="ECO:0000313" key="2">
    <source>
        <dbReference type="Proteomes" id="UP000204476"/>
    </source>
</evidence>
<reference evidence="1 2" key="1">
    <citation type="journal article" date="2015" name="PLoS ONE">
        <title>Lysis to Kill: Evaluation of the Lytic Abilities, and Genomics of Nine Bacteriophages Infective for Gordonia spp. and Their Potential Use in Activated Sludge Foam Biocontrol.</title>
        <authorList>
            <person name="Dyson Z.A."/>
            <person name="Tucci J."/>
            <person name="Seviour R.J."/>
            <person name="Petrovski S."/>
        </authorList>
    </citation>
    <scope>NUCLEOTIDE SEQUENCE [LARGE SCALE GENOMIC DNA]</scope>
</reference>
<dbReference type="GeneID" id="26516050"/>
<evidence type="ECO:0000313" key="1">
    <source>
        <dbReference type="EMBL" id="AKJ72435.1"/>
    </source>
</evidence>
<name>A0A0K0N6I9_9CAUD</name>
<dbReference type="KEGG" id="vg:26516050"/>
<proteinExistence type="predicted"/>
<dbReference type="RefSeq" id="YP_009187154.1">
    <property type="nucleotide sequence ID" value="NC_028653.1"/>
</dbReference>
<protein>
    <submittedName>
        <fullName evidence="1">Uncharacterized protein</fullName>
    </submittedName>
</protein>
<gene>
    <name evidence="1" type="ORF">GTE8_92</name>
</gene>
<keyword evidence="2" id="KW-1185">Reference proteome</keyword>